<reference evidence="9 10" key="1">
    <citation type="submission" date="2016-04" db="EMBL/GenBank/DDBJ databases">
        <title>ATOL: Assembling a taxonomically balanced genome-scale reconstruction of the evolutionary history of the Enterobacteriaceae.</title>
        <authorList>
            <person name="Plunkett G.III."/>
            <person name="Neeno-Eckwall E.C."/>
            <person name="Glasner J.D."/>
            <person name="Perna N.T."/>
        </authorList>
    </citation>
    <scope>NUCLEOTIDE SEQUENCE [LARGE SCALE GENOMIC DNA]</scope>
    <source>
        <strain evidence="9 10">ATCC 700826</strain>
    </source>
</reference>
<keyword evidence="2" id="KW-0813">Transport</keyword>
<feature type="transmembrane region" description="Helical" evidence="7">
    <location>
        <begin position="137"/>
        <end position="156"/>
    </location>
</feature>
<feature type="transmembrane region" description="Helical" evidence="7">
    <location>
        <begin position="283"/>
        <end position="301"/>
    </location>
</feature>
<evidence type="ECO:0000256" key="2">
    <source>
        <dbReference type="ARBA" id="ARBA00022448"/>
    </source>
</evidence>
<feature type="transmembrane region" description="Helical" evidence="7">
    <location>
        <begin position="162"/>
        <end position="181"/>
    </location>
</feature>
<dbReference type="InterPro" id="IPR020846">
    <property type="entry name" value="MFS_dom"/>
</dbReference>
<evidence type="ECO:0000256" key="3">
    <source>
        <dbReference type="ARBA" id="ARBA00022475"/>
    </source>
</evidence>
<evidence type="ECO:0000313" key="9">
    <source>
        <dbReference type="EMBL" id="OAT46405.1"/>
    </source>
</evidence>
<proteinExistence type="predicted"/>
<dbReference type="GO" id="GO:0015213">
    <property type="term" value="F:uridine transmembrane transporter activity"/>
    <property type="evidence" value="ECO:0007669"/>
    <property type="project" value="TreeGrafter"/>
</dbReference>
<dbReference type="SUPFAM" id="SSF103473">
    <property type="entry name" value="MFS general substrate transporter"/>
    <property type="match status" value="1"/>
</dbReference>
<feature type="transmembrane region" description="Helical" evidence="7">
    <location>
        <begin position="42"/>
        <end position="63"/>
    </location>
</feature>
<comment type="caution">
    <text evidence="9">The sequence shown here is derived from an EMBL/GenBank/DDBJ whole genome shotgun (WGS) entry which is preliminary data.</text>
</comment>
<dbReference type="InterPro" id="IPR036259">
    <property type="entry name" value="MFS_trans_sf"/>
</dbReference>
<feature type="transmembrane region" description="Helical" evidence="7">
    <location>
        <begin position="12"/>
        <end position="30"/>
    </location>
</feature>
<dbReference type="PANTHER" id="PTHR23522">
    <property type="entry name" value="BLL5896 PROTEIN"/>
    <property type="match status" value="1"/>
</dbReference>
<accession>A0AAJ3HRV1</accession>
<dbReference type="PROSITE" id="PS50850">
    <property type="entry name" value="MFS"/>
    <property type="match status" value="1"/>
</dbReference>
<evidence type="ECO:0000256" key="1">
    <source>
        <dbReference type="ARBA" id="ARBA00004651"/>
    </source>
</evidence>
<dbReference type="GO" id="GO:0005886">
    <property type="term" value="C:plasma membrane"/>
    <property type="evidence" value="ECO:0007669"/>
    <property type="project" value="UniProtKB-SubCell"/>
</dbReference>
<keyword evidence="3" id="KW-1003">Cell membrane</keyword>
<evidence type="ECO:0000313" key="10">
    <source>
        <dbReference type="Proteomes" id="UP000078250"/>
    </source>
</evidence>
<keyword evidence="6 7" id="KW-0472">Membrane</keyword>
<keyword evidence="5 7" id="KW-1133">Transmembrane helix</keyword>
<dbReference type="GO" id="GO:0015212">
    <property type="term" value="F:cytidine transmembrane transporter activity"/>
    <property type="evidence" value="ECO:0007669"/>
    <property type="project" value="TreeGrafter"/>
</dbReference>
<evidence type="ECO:0000256" key="7">
    <source>
        <dbReference type="SAM" id="Phobius"/>
    </source>
</evidence>
<protein>
    <submittedName>
        <fullName evidence="9">Xanthosine permease</fullName>
    </submittedName>
</protein>
<keyword evidence="10" id="KW-1185">Reference proteome</keyword>
<feature type="transmembrane region" description="Helical" evidence="7">
    <location>
        <begin position="382"/>
        <end position="405"/>
    </location>
</feature>
<comment type="subcellular location">
    <subcellularLocation>
        <location evidence="1">Cell membrane</location>
        <topology evidence="1">Multi-pass membrane protein</topology>
    </subcellularLocation>
</comment>
<evidence type="ECO:0000256" key="6">
    <source>
        <dbReference type="ARBA" id="ARBA00023136"/>
    </source>
</evidence>
<feature type="transmembrane region" description="Helical" evidence="7">
    <location>
        <begin position="307"/>
        <end position="328"/>
    </location>
</feature>
<feature type="transmembrane region" description="Helical" evidence="7">
    <location>
        <begin position="349"/>
        <end position="370"/>
    </location>
</feature>
<sequence>MNIVLRLKLVSFLQFFIWGSWLVTFASYLFGELHFKGSDVGLIFSALGLASLIAPVVMGFIADKINNRKLVFITLHIFSALALVLMSQMTTVTTLFFATLLHLLFFMPSISMANSIIFELLEQKHLEPNNYFPKIRVYGTVGFIAAMWVISFLGLGNSYHQLFVAAIASIVLAVFAMFLPATKAADKNAAKEEVAAFSLSNILQVFKKRNVVVFLFFATLLGSVLQITNTFGVPFLQDIAQAPNADDSFFARYPSVFLSISQISEVVFILFLPLLLKRVRIETIVLFSMIAWILRFGFFAYGDYTSLGQIVLLLSMIVYGCAFDFFNISGSLFLEKEIPLQYRSTAQGMFMTLVNGFGTYLGAMLSGWVIDLYTTDSIVDWKMFWLIFTGYTVAITVLYLIFLLIPQKKTKAAVEAN</sequence>
<organism evidence="9 10">
    <name type="scientific">Proteus hauseri ATCC 700826</name>
    <dbReference type="NCBI Taxonomy" id="1354271"/>
    <lineage>
        <taxon>Bacteria</taxon>
        <taxon>Pseudomonadati</taxon>
        <taxon>Pseudomonadota</taxon>
        <taxon>Gammaproteobacteria</taxon>
        <taxon>Enterobacterales</taxon>
        <taxon>Morganellaceae</taxon>
        <taxon>Proteus</taxon>
    </lineage>
</organism>
<feature type="transmembrane region" description="Helical" evidence="7">
    <location>
        <begin position="211"/>
        <end position="236"/>
    </location>
</feature>
<dbReference type="Gene3D" id="1.20.1250.20">
    <property type="entry name" value="MFS general substrate transporter like domains"/>
    <property type="match status" value="2"/>
</dbReference>
<keyword evidence="4 7" id="KW-0812">Transmembrane</keyword>
<feature type="domain" description="Major facilitator superfamily (MFS) profile" evidence="8">
    <location>
        <begin position="3"/>
        <end position="409"/>
    </location>
</feature>
<dbReference type="PANTHER" id="PTHR23522:SF4">
    <property type="entry name" value="NUCLEOSIDE PERMEASE NUPG-RELATED"/>
    <property type="match status" value="1"/>
</dbReference>
<feature type="transmembrane region" description="Helical" evidence="7">
    <location>
        <begin position="95"/>
        <end position="117"/>
    </location>
</feature>
<dbReference type="RefSeq" id="WP_064720240.1">
    <property type="nucleotide sequence ID" value="NZ_LXEV01000024.1"/>
</dbReference>
<evidence type="ECO:0000256" key="4">
    <source>
        <dbReference type="ARBA" id="ARBA00022692"/>
    </source>
</evidence>
<dbReference type="EMBL" id="LXEV01000024">
    <property type="protein sequence ID" value="OAT46405.1"/>
    <property type="molecule type" value="Genomic_DNA"/>
</dbReference>
<evidence type="ECO:0000256" key="5">
    <source>
        <dbReference type="ARBA" id="ARBA00022989"/>
    </source>
</evidence>
<dbReference type="Proteomes" id="UP000078250">
    <property type="component" value="Unassembled WGS sequence"/>
</dbReference>
<feature type="transmembrane region" description="Helical" evidence="7">
    <location>
        <begin position="70"/>
        <end position="89"/>
    </location>
</feature>
<feature type="transmembrane region" description="Helical" evidence="7">
    <location>
        <begin position="256"/>
        <end position="276"/>
    </location>
</feature>
<dbReference type="AlphaFoldDB" id="A0AAJ3HRV1"/>
<dbReference type="Pfam" id="PF03825">
    <property type="entry name" value="Nuc_H_symport"/>
    <property type="match status" value="1"/>
</dbReference>
<dbReference type="InterPro" id="IPR004740">
    <property type="entry name" value="Nuc_H_symport"/>
</dbReference>
<name>A0AAJ3HRV1_PROHU</name>
<gene>
    <name evidence="9" type="ORF">M997_2282</name>
</gene>
<evidence type="ECO:0000259" key="8">
    <source>
        <dbReference type="PROSITE" id="PS50850"/>
    </source>
</evidence>